<dbReference type="Gene3D" id="3.40.50.300">
    <property type="entry name" value="P-loop containing nucleotide triphosphate hydrolases"/>
    <property type="match status" value="1"/>
</dbReference>
<accession>A0ABY4E3P1</accession>
<evidence type="ECO:0000256" key="6">
    <source>
        <dbReference type="ARBA" id="ARBA00022741"/>
    </source>
</evidence>
<feature type="binding site" evidence="11">
    <location>
        <begin position="18"/>
        <end position="23"/>
    </location>
    <ligand>
        <name>ATP</name>
        <dbReference type="ChEBI" id="CHEBI:30616"/>
    </ligand>
</feature>
<comment type="subcellular location">
    <subcellularLocation>
        <location evidence="11">Cytoplasm</location>
    </subcellularLocation>
</comment>
<protein>
    <recommendedName>
        <fullName evidence="3 11">Shikimate kinase</fullName>
        <shortName evidence="11">SK</shortName>
        <ecNumber evidence="3 11">2.7.1.71</ecNumber>
    </recommendedName>
</protein>
<dbReference type="EMBL" id="CP091511">
    <property type="protein sequence ID" value="UOO90400.1"/>
    <property type="molecule type" value="Genomic_DNA"/>
</dbReference>
<keyword evidence="7 11" id="KW-0418">Kinase</keyword>
<feature type="binding site" evidence="11">
    <location>
        <position position="22"/>
    </location>
    <ligand>
        <name>Mg(2+)</name>
        <dbReference type="ChEBI" id="CHEBI:18420"/>
    </ligand>
</feature>
<reference evidence="12 13" key="1">
    <citation type="journal article" date="2022" name="Res Sq">
        <title>Evolution of multicellular longitudinally dividing oral cavity symbionts (Neisseriaceae).</title>
        <authorList>
            <person name="Nyongesa S."/>
            <person name="Weber P."/>
            <person name="Bernet E."/>
            <person name="Pullido F."/>
            <person name="Nieckarz M."/>
            <person name="Delaby M."/>
            <person name="Nieves C."/>
            <person name="Viehboeck T."/>
            <person name="Krause N."/>
            <person name="Rivera-Millot A."/>
            <person name="Nakamura A."/>
            <person name="Vischer N."/>
            <person name="VanNieuwenhze M."/>
            <person name="Brun Y."/>
            <person name="Cava F."/>
            <person name="Bulgheresi S."/>
            <person name="Veyrier F."/>
        </authorList>
    </citation>
    <scope>NUCLEOTIDE SEQUENCE [LARGE SCALE GENOMIC DNA]</scope>
    <source>
        <strain evidence="12 13">SN4</strain>
    </source>
</reference>
<evidence type="ECO:0000256" key="5">
    <source>
        <dbReference type="ARBA" id="ARBA00022679"/>
    </source>
</evidence>
<dbReference type="InterPro" id="IPR023000">
    <property type="entry name" value="Shikimate_kinase_CS"/>
</dbReference>
<evidence type="ECO:0000256" key="2">
    <source>
        <dbReference type="ARBA" id="ARBA00006997"/>
    </source>
</evidence>
<comment type="similarity">
    <text evidence="2 11">Belongs to the shikimate kinase family.</text>
</comment>
<dbReference type="Proteomes" id="UP000832011">
    <property type="component" value="Chromosome"/>
</dbReference>
<dbReference type="GO" id="GO:0004765">
    <property type="term" value="F:shikimate kinase activity"/>
    <property type="evidence" value="ECO:0007669"/>
    <property type="project" value="UniProtKB-EC"/>
</dbReference>
<dbReference type="InterPro" id="IPR031322">
    <property type="entry name" value="Shikimate/glucono_kinase"/>
</dbReference>
<evidence type="ECO:0000256" key="3">
    <source>
        <dbReference type="ARBA" id="ARBA00012154"/>
    </source>
</evidence>
<dbReference type="NCBIfam" id="NF003456">
    <property type="entry name" value="PRK05057.1"/>
    <property type="match status" value="1"/>
</dbReference>
<comment type="pathway">
    <text evidence="1 11">Metabolic intermediate biosynthesis; chorismate biosynthesis; chorismate from D-erythrose 4-phosphate and phosphoenolpyruvate: step 5/7.</text>
</comment>
<dbReference type="HAMAP" id="MF_00109">
    <property type="entry name" value="Shikimate_kinase"/>
    <property type="match status" value="1"/>
</dbReference>
<evidence type="ECO:0000256" key="4">
    <source>
        <dbReference type="ARBA" id="ARBA00022605"/>
    </source>
</evidence>
<evidence type="ECO:0000256" key="11">
    <source>
        <dbReference type="HAMAP-Rule" id="MF_00109"/>
    </source>
</evidence>
<evidence type="ECO:0000256" key="7">
    <source>
        <dbReference type="ARBA" id="ARBA00022777"/>
    </source>
</evidence>
<evidence type="ECO:0000313" key="12">
    <source>
        <dbReference type="EMBL" id="UOO90400.1"/>
    </source>
</evidence>
<dbReference type="SUPFAM" id="SSF52540">
    <property type="entry name" value="P-loop containing nucleoside triphosphate hydrolases"/>
    <property type="match status" value="1"/>
</dbReference>
<organism evidence="12 13">
    <name type="scientific">Vitreoscilla massiliensis</name>
    <dbReference type="NCBI Taxonomy" id="1689272"/>
    <lineage>
        <taxon>Bacteria</taxon>
        <taxon>Pseudomonadati</taxon>
        <taxon>Pseudomonadota</taxon>
        <taxon>Betaproteobacteria</taxon>
        <taxon>Neisseriales</taxon>
        <taxon>Neisseriaceae</taxon>
        <taxon>Vitreoscilla</taxon>
    </lineage>
</organism>
<keyword evidence="6 11" id="KW-0547">Nucleotide-binding</keyword>
<gene>
    <name evidence="11 12" type="primary">aroK</name>
    <name evidence="12" type="ORF">LVJ82_05320</name>
</gene>
<dbReference type="PRINTS" id="PR01100">
    <property type="entry name" value="SHIKIMTKNASE"/>
</dbReference>
<keyword evidence="11" id="KW-0460">Magnesium</keyword>
<evidence type="ECO:0000256" key="1">
    <source>
        <dbReference type="ARBA" id="ARBA00004842"/>
    </source>
</evidence>
<comment type="subunit">
    <text evidence="11">Monomer.</text>
</comment>
<name>A0ABY4E3P1_9NEIS</name>
<feature type="binding site" evidence="11">
    <location>
        <position position="160"/>
    </location>
    <ligand>
        <name>ATP</name>
        <dbReference type="ChEBI" id="CHEBI:30616"/>
    </ligand>
</feature>
<feature type="binding site" evidence="11">
    <location>
        <position position="86"/>
    </location>
    <ligand>
        <name>substrate</name>
    </ligand>
</feature>
<dbReference type="PANTHER" id="PTHR21087">
    <property type="entry name" value="SHIKIMATE KINASE"/>
    <property type="match status" value="1"/>
</dbReference>
<evidence type="ECO:0000256" key="10">
    <source>
        <dbReference type="ARBA" id="ARBA00048567"/>
    </source>
</evidence>
<keyword evidence="11" id="KW-0963">Cytoplasm</keyword>
<feature type="binding site" evidence="11">
    <location>
        <position position="143"/>
    </location>
    <ligand>
        <name>substrate</name>
    </ligand>
</feature>
<dbReference type="PROSITE" id="PS01128">
    <property type="entry name" value="SHIKIMATE_KINASE"/>
    <property type="match status" value="1"/>
</dbReference>
<dbReference type="EC" id="2.7.1.71" evidence="3 11"/>
<feature type="binding site" evidence="11">
    <location>
        <position position="124"/>
    </location>
    <ligand>
        <name>ATP</name>
        <dbReference type="ChEBI" id="CHEBI:30616"/>
    </ligand>
</feature>
<evidence type="ECO:0000256" key="9">
    <source>
        <dbReference type="ARBA" id="ARBA00023141"/>
    </source>
</evidence>
<keyword evidence="5 11" id="KW-0808">Transferase</keyword>
<dbReference type="Pfam" id="PF01202">
    <property type="entry name" value="SKI"/>
    <property type="match status" value="1"/>
</dbReference>
<sequence>MPAMDYIAGNLIFIGLMGAGKTTIGKCLAQRLGWQFYDSDQEVVKRTGVPISTIFELEGEASFREREHAVISDLSKLKHCVIATGGGAILRPENRQLLQQSGTVIYLSTSVDCILKRTAQDKSRPLLQVENPRERLEKLFQERDPLYRDIADHIIETHSQAIPMVVNQLIQQLNLYEPSDTDR</sequence>
<dbReference type="InterPro" id="IPR000623">
    <property type="entry name" value="Shikimate_kinase/TSH1"/>
</dbReference>
<keyword evidence="13" id="KW-1185">Reference proteome</keyword>
<keyword evidence="11" id="KW-0479">Metal-binding</keyword>
<evidence type="ECO:0000256" key="8">
    <source>
        <dbReference type="ARBA" id="ARBA00022840"/>
    </source>
</evidence>
<keyword evidence="4 11" id="KW-0028">Amino-acid biosynthesis</keyword>
<dbReference type="RefSeq" id="WP_058355720.1">
    <property type="nucleotide sequence ID" value="NZ_CABKVG010000008.1"/>
</dbReference>
<evidence type="ECO:0000313" key="13">
    <source>
        <dbReference type="Proteomes" id="UP000832011"/>
    </source>
</evidence>
<keyword evidence="8 11" id="KW-0067">ATP-binding</keyword>
<dbReference type="InterPro" id="IPR027417">
    <property type="entry name" value="P-loop_NTPase"/>
</dbReference>
<keyword evidence="9 11" id="KW-0057">Aromatic amino acid biosynthesis</keyword>
<comment type="function">
    <text evidence="11">Catalyzes the specific phosphorylation of the 3-hydroxyl group of shikimic acid using ATP as a cosubstrate.</text>
</comment>
<feature type="binding site" evidence="11">
    <location>
        <position position="64"/>
    </location>
    <ligand>
        <name>substrate</name>
    </ligand>
</feature>
<comment type="cofactor">
    <cofactor evidence="11">
        <name>Mg(2+)</name>
        <dbReference type="ChEBI" id="CHEBI:18420"/>
    </cofactor>
    <text evidence="11">Binds 1 Mg(2+) ion per subunit.</text>
</comment>
<feature type="binding site" evidence="11">
    <location>
        <position position="40"/>
    </location>
    <ligand>
        <name>substrate</name>
    </ligand>
</feature>
<dbReference type="PANTHER" id="PTHR21087:SF16">
    <property type="entry name" value="SHIKIMATE KINASE 1, CHLOROPLASTIC"/>
    <property type="match status" value="1"/>
</dbReference>
<comment type="catalytic activity">
    <reaction evidence="10 11">
        <text>shikimate + ATP = 3-phosphoshikimate + ADP + H(+)</text>
        <dbReference type="Rhea" id="RHEA:13121"/>
        <dbReference type="ChEBI" id="CHEBI:15378"/>
        <dbReference type="ChEBI" id="CHEBI:30616"/>
        <dbReference type="ChEBI" id="CHEBI:36208"/>
        <dbReference type="ChEBI" id="CHEBI:145989"/>
        <dbReference type="ChEBI" id="CHEBI:456216"/>
        <dbReference type="EC" id="2.7.1.71"/>
    </reaction>
</comment>
<dbReference type="CDD" id="cd00464">
    <property type="entry name" value="SK"/>
    <property type="match status" value="1"/>
</dbReference>
<proteinExistence type="inferred from homology"/>